<protein>
    <recommendedName>
        <fullName evidence="4">Verru_Chthon cassette protein A</fullName>
    </recommendedName>
</protein>
<evidence type="ECO:0008006" key="4">
    <source>
        <dbReference type="Google" id="ProtNLM"/>
    </source>
</evidence>
<dbReference type="RefSeq" id="WP_200352698.1">
    <property type="nucleotide sequence ID" value="NZ_BAABHZ010000001.1"/>
</dbReference>
<dbReference type="Proteomes" id="UP000600139">
    <property type="component" value="Unassembled WGS sequence"/>
</dbReference>
<dbReference type="AlphaFoldDB" id="A0A934R8B0"/>
<sequence>MKSNHQLPRDKDRGFALVVTLSMMILLTVIAVGLLSLSSISLRKSGNENATTVARANAKMALMLALGELQRNAGPDQRVTADASIYQPAASNPNIPDDTPDKNTVGVWESWSPKLATEGNGVLTSASGTYAAKKTSNFKGWLSSSPSPDELKATTWATNPSHADPVELFTMKSDGHAQSASKVNVNLVKQGENSTPGKEFSGSIAWTVVQEGTKAKINVGGPENNNLQDQNDRLQAQPRPYLIGSNNFKQPSSEWNIRAGKILTTAQAKLDTALWEGEVTNTVESGDYTASSMGLLTDTVYGGLKTDINLGFDMPNGNFTQTTWGTSPSYRNPFMGAGLRGVQTFTQAMFRGTQRPLFKNPTNVSSGTTVTKLNFRSADGFFHFPASIIPTFTTLRSYYRTPNFLYNTSDGPTVFERAMDSTTLSTAANGVDAAFPYPGAPPRGQYSQTSFRPVLDRVLFVLSLGSFGSEVRLVFTPVITLWNPYNVALEIEGAVACPWMDMPYSAKWTFTPAKEGDPKDPLAMSKMMGNVDPRVEGRQIRPYFYAAITPNGGPISPGQTIRFKPGEVRVFAPASQIDVQYNTAATIPGNGALPVGQTVYMKPVTNANDMKNLKGGLAVPMKNAKSGDGFTRSFSPGDTVNVNFYSNRAQDYPFSVTLEDATRAKTNPPFPRGQAITDVQMTAFAQSATIANLNSPTVPFAQLSVTRQPFGVIETYHRVAKESRTARRSDIVYTVNPRQPFVNRALSDGSFLTAPHYETVVRTVSSFEEVIRTDETGRNAFYGRSNALPDGQSQLAFFEAPQQPIISLAAFQHADLGGTAFSTSYQIGNSWASPYLDKSRAMNAIQSGGANTGTEANYTRQMMGVYDYSYLANEALWDSFFCSSITDTFQLGSTAGTEAAWQGNGIATKKVKAETVLANFLDDPEKNPLRNPRMKFFPGKSEIADLKTDLMRPEGCLKIAAHLQVDGAFNINSTSRKAWIAVLSGLREAAFTLKNDNGSTSSASGLKKTGFPRMRYPMGTDSNLWQGYRSLTDSDIDLLADKIIAQVRLRGPFLSLGEFVNRRVDSSNLSYKGALQAAIDSTTINKAVTDSCDPFDPNIYPFRPNVSNPNNTPNIGVGIPGYLTQADLLQSLAPVITPRSDTFTIRAYGEAKDGTGKVIATARCEAVVQRVAEFVDEINPPETQIADLNTTNQNFGRKFKIVSFRYLSDNEVVPGPTT</sequence>
<keyword evidence="1" id="KW-0812">Transmembrane</keyword>
<organism evidence="2 3">
    <name type="scientific">Luteolibacter yonseiensis</name>
    <dbReference type="NCBI Taxonomy" id="1144680"/>
    <lineage>
        <taxon>Bacteria</taxon>
        <taxon>Pseudomonadati</taxon>
        <taxon>Verrucomicrobiota</taxon>
        <taxon>Verrucomicrobiia</taxon>
        <taxon>Verrucomicrobiales</taxon>
        <taxon>Verrucomicrobiaceae</taxon>
        <taxon>Luteolibacter</taxon>
    </lineage>
</organism>
<proteinExistence type="predicted"/>
<accession>A0A934R8B0</accession>
<gene>
    <name evidence="2" type="ORF">JIN84_19265</name>
</gene>
<keyword evidence="3" id="KW-1185">Reference proteome</keyword>
<name>A0A934R8B0_9BACT</name>
<feature type="transmembrane region" description="Helical" evidence="1">
    <location>
        <begin position="15"/>
        <end position="37"/>
    </location>
</feature>
<dbReference type="EMBL" id="JAENIK010000012">
    <property type="protein sequence ID" value="MBK1817768.1"/>
    <property type="molecule type" value="Genomic_DNA"/>
</dbReference>
<comment type="caution">
    <text evidence="2">The sequence shown here is derived from an EMBL/GenBank/DDBJ whole genome shotgun (WGS) entry which is preliminary data.</text>
</comment>
<keyword evidence="1" id="KW-1133">Transmembrane helix</keyword>
<evidence type="ECO:0000313" key="3">
    <source>
        <dbReference type="Proteomes" id="UP000600139"/>
    </source>
</evidence>
<evidence type="ECO:0000313" key="2">
    <source>
        <dbReference type="EMBL" id="MBK1817768.1"/>
    </source>
</evidence>
<reference evidence="2" key="1">
    <citation type="submission" date="2021-01" db="EMBL/GenBank/DDBJ databases">
        <title>Modified the classification status of verrucomicrobia.</title>
        <authorList>
            <person name="Feng X."/>
        </authorList>
    </citation>
    <scope>NUCLEOTIDE SEQUENCE</scope>
    <source>
        <strain evidence="2">JCM 18052</strain>
    </source>
</reference>
<keyword evidence="1" id="KW-0472">Membrane</keyword>
<evidence type="ECO:0000256" key="1">
    <source>
        <dbReference type="SAM" id="Phobius"/>
    </source>
</evidence>